<dbReference type="NCBIfam" id="TIGR01589">
    <property type="entry name" value="A_thal_3526"/>
    <property type="match status" value="1"/>
</dbReference>
<proteinExistence type="predicted"/>
<dbReference type="AlphaFoldDB" id="A0A2P2KHP3"/>
<dbReference type="PANTHER" id="PTHR31871:SF1">
    <property type="entry name" value="HISTIDINE-TRNA LIGASE"/>
    <property type="match status" value="1"/>
</dbReference>
<protein>
    <submittedName>
        <fullName evidence="1">Uncharacterized protein</fullName>
    </submittedName>
</protein>
<organism evidence="1">
    <name type="scientific">Rhizophora mucronata</name>
    <name type="common">Asiatic mangrove</name>
    <dbReference type="NCBI Taxonomy" id="61149"/>
    <lineage>
        <taxon>Eukaryota</taxon>
        <taxon>Viridiplantae</taxon>
        <taxon>Streptophyta</taxon>
        <taxon>Embryophyta</taxon>
        <taxon>Tracheophyta</taxon>
        <taxon>Spermatophyta</taxon>
        <taxon>Magnoliopsida</taxon>
        <taxon>eudicotyledons</taxon>
        <taxon>Gunneridae</taxon>
        <taxon>Pentapetalae</taxon>
        <taxon>rosids</taxon>
        <taxon>fabids</taxon>
        <taxon>Malpighiales</taxon>
        <taxon>Rhizophoraceae</taxon>
        <taxon>Rhizophora</taxon>
    </lineage>
</organism>
<dbReference type="Pfam" id="PF09713">
    <property type="entry name" value="A_thal_3526"/>
    <property type="match status" value="1"/>
</dbReference>
<dbReference type="EMBL" id="GGEC01024750">
    <property type="protein sequence ID" value="MBX05234.1"/>
    <property type="molecule type" value="Transcribed_RNA"/>
</dbReference>
<dbReference type="PANTHER" id="PTHR31871">
    <property type="entry name" value="OS02G0137100 PROTEIN"/>
    <property type="match status" value="1"/>
</dbReference>
<reference evidence="1" key="1">
    <citation type="submission" date="2018-02" db="EMBL/GenBank/DDBJ databases">
        <title>Rhizophora mucronata_Transcriptome.</title>
        <authorList>
            <person name="Meera S.P."/>
            <person name="Sreeshan A."/>
            <person name="Augustine A."/>
        </authorList>
    </citation>
    <scope>NUCLEOTIDE SEQUENCE</scope>
    <source>
        <tissue evidence="1">Leaf</tissue>
    </source>
</reference>
<name>A0A2P2KHP3_RHIMU</name>
<evidence type="ECO:0000313" key="1">
    <source>
        <dbReference type="EMBL" id="MBX05234.1"/>
    </source>
</evidence>
<sequence length="320" mass="35564">MSSGPVRRVSPKDIQVVQNLIERCLQLYMNQQEVVETLLAQAKIEPGFTELVWQKLEEENREFFKAYYLRLIVKQQINEFNKLLDRQVRLMQQINPTGVTPIPNSNGSHITSMPQNPACYVPEHTGPGLKSENIHHIMSLSLSNAFTNGRPPLDPSIHAAVEMPTHATRNNALPSILSAQGLNMGLMPGLDGQIIKSETGYPGTSPYMFGADGSVLEARPSITDASLSTMGSDSHPVNETLFDANNSYGYLSQIPQNFSLIDLTSDFAQSSDILENHPRSPFLATGDESFLVSREREHQGNGRRLNTISESFNYDEFGIE</sequence>
<accession>A0A2P2KHP3</accession>
<dbReference type="InterPro" id="IPR006476">
    <property type="entry name" value="CHP01589_pln"/>
</dbReference>